<gene>
    <name evidence="1" type="ORF">CRM22_001227</name>
</gene>
<sequence>MQTFFERKLTTFTQCLSTVSPDFLLCSFLFYFVLLPPHLLVAQCDVSLSLPSRQFGLETQHSASCLPCFCFGFRLLIDRLRLISTTKELSIHICMSICTLNRVWSFLSNFLSIEKIKKYTYSD</sequence>
<protein>
    <submittedName>
        <fullName evidence="1">Uncharacterized protein</fullName>
    </submittedName>
</protein>
<organism evidence="1 2">
    <name type="scientific">Opisthorchis felineus</name>
    <dbReference type="NCBI Taxonomy" id="147828"/>
    <lineage>
        <taxon>Eukaryota</taxon>
        <taxon>Metazoa</taxon>
        <taxon>Spiralia</taxon>
        <taxon>Lophotrochozoa</taxon>
        <taxon>Platyhelminthes</taxon>
        <taxon>Trematoda</taxon>
        <taxon>Digenea</taxon>
        <taxon>Opisthorchiida</taxon>
        <taxon>Opisthorchiata</taxon>
        <taxon>Opisthorchiidae</taxon>
        <taxon>Opisthorchis</taxon>
    </lineage>
</organism>
<dbReference type="Proteomes" id="UP000308267">
    <property type="component" value="Unassembled WGS sequence"/>
</dbReference>
<evidence type="ECO:0000313" key="2">
    <source>
        <dbReference type="Proteomes" id="UP000308267"/>
    </source>
</evidence>
<name>A0A4S2MFT6_OPIFE</name>
<comment type="caution">
    <text evidence="1">The sequence shown here is derived from an EMBL/GenBank/DDBJ whole genome shotgun (WGS) entry which is preliminary data.</text>
</comment>
<evidence type="ECO:0000313" key="1">
    <source>
        <dbReference type="EMBL" id="TGZ73939.1"/>
    </source>
</evidence>
<keyword evidence="2" id="KW-1185">Reference proteome</keyword>
<accession>A0A4S2MFT6</accession>
<dbReference type="AlphaFoldDB" id="A0A4S2MFT6"/>
<dbReference type="EMBL" id="SJOL01002305">
    <property type="protein sequence ID" value="TGZ73939.1"/>
    <property type="molecule type" value="Genomic_DNA"/>
</dbReference>
<reference evidence="1 2" key="1">
    <citation type="journal article" date="2019" name="BMC Genomics">
        <title>New insights from Opisthorchis felineus genome: update on genomics of the epidemiologically important liver flukes.</title>
        <authorList>
            <person name="Ershov N.I."/>
            <person name="Mordvinov V.A."/>
            <person name="Prokhortchouk E.B."/>
            <person name="Pakharukova M.Y."/>
            <person name="Gunbin K.V."/>
            <person name="Ustyantsev K."/>
            <person name="Genaev M.A."/>
            <person name="Blinov A.G."/>
            <person name="Mazur A."/>
            <person name="Boulygina E."/>
            <person name="Tsygankova S."/>
            <person name="Khrameeva E."/>
            <person name="Chekanov N."/>
            <person name="Fan G."/>
            <person name="Xiao A."/>
            <person name="Zhang H."/>
            <person name="Xu X."/>
            <person name="Yang H."/>
            <person name="Solovyev V."/>
            <person name="Lee S.M."/>
            <person name="Liu X."/>
            <person name="Afonnikov D.A."/>
            <person name="Skryabin K.G."/>
        </authorList>
    </citation>
    <scope>NUCLEOTIDE SEQUENCE [LARGE SCALE GENOMIC DNA]</scope>
    <source>
        <strain evidence="1">AK-0245</strain>
        <tissue evidence="1">Whole organism</tissue>
    </source>
</reference>
<proteinExistence type="predicted"/>